<dbReference type="AlphaFoldDB" id="A0A0B5I8S8"/>
<protein>
    <submittedName>
        <fullName evidence="2">Uncharacterized protein</fullName>
    </submittedName>
</protein>
<accession>A0A0B5I8S8</accession>
<proteinExistence type="predicted"/>
<gene>
    <name evidence="2" type="ORF">SVTN_40335</name>
</gene>
<dbReference type="KEGG" id="svt:SVTN_40335"/>
<feature type="region of interest" description="Disordered" evidence="1">
    <location>
        <begin position="39"/>
        <end position="65"/>
    </location>
</feature>
<reference evidence="2 3" key="1">
    <citation type="submission" date="2014-12" db="EMBL/GenBank/DDBJ databases">
        <title>Complete genome sequence of Streptomyces vietnamensis strain GIMV4.0001, a genetic manipulable producer of the benzoisochromanequinone antibiotic granaticin.</title>
        <authorList>
            <person name="Deng M.R."/>
            <person name="Guo J."/>
            <person name="Ma L.Y."/>
            <person name="Feng G.D."/>
            <person name="Mo C.Y."/>
            <person name="Zhu H.H."/>
        </authorList>
    </citation>
    <scope>NUCLEOTIDE SEQUENCE [LARGE SCALE GENOMIC DNA]</scope>
    <source>
        <strain evidence="3">GIMV4.0001</strain>
        <plasmid evidence="2 3">pSVL1</plasmid>
    </source>
</reference>
<evidence type="ECO:0000313" key="2">
    <source>
        <dbReference type="EMBL" id="AJF70430.1"/>
    </source>
</evidence>
<keyword evidence="2" id="KW-0614">Plasmid</keyword>
<dbReference type="EMBL" id="CP010408">
    <property type="protein sequence ID" value="AJF70430.1"/>
    <property type="molecule type" value="Genomic_DNA"/>
</dbReference>
<dbReference type="HOGENOM" id="CLU_2848170_0_0_11"/>
<evidence type="ECO:0000313" key="3">
    <source>
        <dbReference type="Proteomes" id="UP000031774"/>
    </source>
</evidence>
<organism evidence="2 3">
    <name type="scientific">Streptomyces vietnamensis</name>
    <dbReference type="NCBI Taxonomy" id="362257"/>
    <lineage>
        <taxon>Bacteria</taxon>
        <taxon>Bacillati</taxon>
        <taxon>Actinomycetota</taxon>
        <taxon>Actinomycetes</taxon>
        <taxon>Kitasatosporales</taxon>
        <taxon>Streptomycetaceae</taxon>
        <taxon>Streptomyces</taxon>
    </lineage>
</organism>
<evidence type="ECO:0000256" key="1">
    <source>
        <dbReference type="SAM" id="MobiDB-lite"/>
    </source>
</evidence>
<dbReference type="Proteomes" id="UP000031774">
    <property type="component" value="Plasmid pSVL1"/>
</dbReference>
<name>A0A0B5I8S8_9ACTN</name>
<keyword evidence="3" id="KW-1185">Reference proteome</keyword>
<sequence>MVTGAVETVNLMQIARQAGVGRAAVVNWRRRHDDFPQPAVGTPFILLTAPGPKGPSRSSSSSVAP</sequence>
<feature type="compositionally biased region" description="Low complexity" evidence="1">
    <location>
        <begin position="56"/>
        <end position="65"/>
    </location>
</feature>
<geneLocation type="plasmid" evidence="2 3">
    <name>pSVL1</name>
</geneLocation>